<sequence>MNLGLRTLICLFCTLTSTGSLAASPLENNPFGVFDFNLRGKTPAEQIASLDGLGYDGLAMQLNTPQRLRTLEAYQAARPDFPLLVGFMAFNLDQPKKSSPAHLDRVLAALAAREAPLWIIVQGPKDRRDDILKLLRKTVYRCEKAGVQPVLYPHDNTAIESAEEALEILNELDRPEVKLTFHLCHELRAGNGDRLDEIAEKIAPHLVLASISGADAKMQESPPKGDWSEAIKPLDKGDYDAARFLRALAAVDYKGPIILHTFGLQKEPASHYRRSAEAYRKMIAKLNQK</sequence>
<comment type="caution">
    <text evidence="3">The sequence shown here is derived from an EMBL/GenBank/DDBJ whole genome shotgun (WGS) entry which is preliminary data.</text>
</comment>
<dbReference type="Pfam" id="PF01261">
    <property type="entry name" value="AP_endonuc_2"/>
    <property type="match status" value="1"/>
</dbReference>
<keyword evidence="4" id="KW-1185">Reference proteome</keyword>
<protein>
    <submittedName>
        <fullName evidence="3">Sugar phosphate isomerase/epimerase family protein</fullName>
    </submittedName>
</protein>
<name>A0ABW2L142_9BACT</name>
<keyword evidence="3" id="KW-0413">Isomerase</keyword>
<dbReference type="InterPro" id="IPR013022">
    <property type="entry name" value="Xyl_isomerase-like_TIM-brl"/>
</dbReference>
<evidence type="ECO:0000313" key="4">
    <source>
        <dbReference type="Proteomes" id="UP001596472"/>
    </source>
</evidence>
<dbReference type="PANTHER" id="PTHR12110">
    <property type="entry name" value="HYDROXYPYRUVATE ISOMERASE"/>
    <property type="match status" value="1"/>
</dbReference>
<dbReference type="Gene3D" id="3.20.20.150">
    <property type="entry name" value="Divalent-metal-dependent TIM barrel enzymes"/>
    <property type="match status" value="1"/>
</dbReference>
<proteinExistence type="predicted"/>
<feature type="signal peptide" evidence="1">
    <location>
        <begin position="1"/>
        <end position="22"/>
    </location>
</feature>
<evidence type="ECO:0000256" key="1">
    <source>
        <dbReference type="SAM" id="SignalP"/>
    </source>
</evidence>
<organism evidence="3 4">
    <name type="scientific">Haloferula chungangensis</name>
    <dbReference type="NCBI Taxonomy" id="1048331"/>
    <lineage>
        <taxon>Bacteria</taxon>
        <taxon>Pseudomonadati</taxon>
        <taxon>Verrucomicrobiota</taxon>
        <taxon>Verrucomicrobiia</taxon>
        <taxon>Verrucomicrobiales</taxon>
        <taxon>Verrucomicrobiaceae</taxon>
        <taxon>Haloferula</taxon>
    </lineage>
</organism>
<accession>A0ABW2L142</accession>
<dbReference type="EMBL" id="JBHTBS010000001">
    <property type="protein sequence ID" value="MFC7336059.1"/>
    <property type="molecule type" value="Genomic_DNA"/>
</dbReference>
<feature type="domain" description="Xylose isomerase-like TIM barrel" evidence="2">
    <location>
        <begin position="122"/>
        <end position="281"/>
    </location>
</feature>
<dbReference type="RefSeq" id="WP_379708796.1">
    <property type="nucleotide sequence ID" value="NZ_JBHTBS010000001.1"/>
</dbReference>
<keyword evidence="1" id="KW-0732">Signal</keyword>
<dbReference type="Proteomes" id="UP001596472">
    <property type="component" value="Unassembled WGS sequence"/>
</dbReference>
<dbReference type="GO" id="GO:0016853">
    <property type="term" value="F:isomerase activity"/>
    <property type="evidence" value="ECO:0007669"/>
    <property type="project" value="UniProtKB-KW"/>
</dbReference>
<reference evidence="4" key="1">
    <citation type="journal article" date="2019" name="Int. J. Syst. Evol. Microbiol.">
        <title>The Global Catalogue of Microorganisms (GCM) 10K type strain sequencing project: providing services to taxonomists for standard genome sequencing and annotation.</title>
        <authorList>
            <consortium name="The Broad Institute Genomics Platform"/>
            <consortium name="The Broad Institute Genome Sequencing Center for Infectious Disease"/>
            <person name="Wu L."/>
            <person name="Ma J."/>
        </authorList>
    </citation>
    <scope>NUCLEOTIDE SEQUENCE [LARGE SCALE GENOMIC DNA]</scope>
    <source>
        <strain evidence="4">CGMCC 4.1467</strain>
    </source>
</reference>
<gene>
    <name evidence="3" type="ORF">ACFQY0_02625</name>
</gene>
<dbReference type="InterPro" id="IPR036237">
    <property type="entry name" value="Xyl_isomerase-like_sf"/>
</dbReference>
<feature type="chain" id="PRO_5045732417" evidence="1">
    <location>
        <begin position="23"/>
        <end position="289"/>
    </location>
</feature>
<dbReference type="InterPro" id="IPR050312">
    <property type="entry name" value="IolE/XylAMocC-like"/>
</dbReference>
<dbReference type="SUPFAM" id="SSF51658">
    <property type="entry name" value="Xylose isomerase-like"/>
    <property type="match status" value="1"/>
</dbReference>
<evidence type="ECO:0000313" key="3">
    <source>
        <dbReference type="EMBL" id="MFC7336059.1"/>
    </source>
</evidence>
<dbReference type="PANTHER" id="PTHR12110:SF41">
    <property type="entry name" value="INOSOSE DEHYDRATASE"/>
    <property type="match status" value="1"/>
</dbReference>
<evidence type="ECO:0000259" key="2">
    <source>
        <dbReference type="Pfam" id="PF01261"/>
    </source>
</evidence>